<dbReference type="EMBL" id="CAMGYJ010000002">
    <property type="protein sequence ID" value="CAI0376649.1"/>
    <property type="molecule type" value="Genomic_DNA"/>
</dbReference>
<sequence length="108" mass="11606">MTSCFCCGSSTMLPATAAKSPNTMSSTSSSFIDRSPVSLLRPGKVPSRVFRVRASAAVDSYGSSPDFIKRMEQAWLISKGSMRCRDCKGTGFRAKWLGEPPIPHPSTG</sequence>
<gene>
    <name evidence="1" type="ORF">LITE_LOCUS1117</name>
</gene>
<dbReference type="AlphaFoldDB" id="A0AAV0GUK8"/>
<accession>A0AAV0GUK8</accession>
<name>A0AAV0GUK8_9ROSI</name>
<proteinExistence type="predicted"/>
<evidence type="ECO:0000313" key="2">
    <source>
        <dbReference type="Proteomes" id="UP001154282"/>
    </source>
</evidence>
<dbReference type="Proteomes" id="UP001154282">
    <property type="component" value="Unassembled WGS sequence"/>
</dbReference>
<evidence type="ECO:0000313" key="1">
    <source>
        <dbReference type="EMBL" id="CAI0376649.1"/>
    </source>
</evidence>
<reference evidence="1" key="1">
    <citation type="submission" date="2022-08" db="EMBL/GenBank/DDBJ databases">
        <authorList>
            <person name="Gutierrez-Valencia J."/>
        </authorList>
    </citation>
    <scope>NUCLEOTIDE SEQUENCE</scope>
</reference>
<comment type="caution">
    <text evidence="1">The sequence shown here is derived from an EMBL/GenBank/DDBJ whole genome shotgun (WGS) entry which is preliminary data.</text>
</comment>
<keyword evidence="2" id="KW-1185">Reference proteome</keyword>
<organism evidence="1 2">
    <name type="scientific">Linum tenue</name>
    <dbReference type="NCBI Taxonomy" id="586396"/>
    <lineage>
        <taxon>Eukaryota</taxon>
        <taxon>Viridiplantae</taxon>
        <taxon>Streptophyta</taxon>
        <taxon>Embryophyta</taxon>
        <taxon>Tracheophyta</taxon>
        <taxon>Spermatophyta</taxon>
        <taxon>Magnoliopsida</taxon>
        <taxon>eudicotyledons</taxon>
        <taxon>Gunneridae</taxon>
        <taxon>Pentapetalae</taxon>
        <taxon>rosids</taxon>
        <taxon>fabids</taxon>
        <taxon>Malpighiales</taxon>
        <taxon>Linaceae</taxon>
        <taxon>Linum</taxon>
    </lineage>
</organism>
<protein>
    <submittedName>
        <fullName evidence="1">Uncharacterized protein</fullName>
    </submittedName>
</protein>